<dbReference type="InterPro" id="IPR002168">
    <property type="entry name" value="Lipase_GDXG_HIS_AS"/>
</dbReference>
<dbReference type="Pfam" id="PF07859">
    <property type="entry name" value="Abhydrolase_3"/>
    <property type="match status" value="1"/>
</dbReference>
<dbReference type="GO" id="GO:0004806">
    <property type="term" value="F:triacylglycerol lipase activity"/>
    <property type="evidence" value="ECO:0007669"/>
    <property type="project" value="TreeGrafter"/>
</dbReference>
<dbReference type="InterPro" id="IPR013094">
    <property type="entry name" value="AB_hydrolase_3"/>
</dbReference>
<evidence type="ECO:0000259" key="3">
    <source>
        <dbReference type="Pfam" id="PF07859"/>
    </source>
</evidence>
<proteinExistence type="inferred from homology"/>
<dbReference type="GO" id="GO:0019433">
    <property type="term" value="P:triglyceride catabolic process"/>
    <property type="evidence" value="ECO:0007669"/>
    <property type="project" value="TreeGrafter"/>
</dbReference>
<accession>G0R655</accession>
<comment type="similarity">
    <text evidence="1">Belongs to the 'GDXG' lipolytic enzyme family.</text>
</comment>
<sequence>MDYGLIKHGMFFAFPFITYNKEIYIDSVINKISLETIKKECKEGTLNQINPQKASLPSLEFNNEDEYYNNLFKQNPNKIKIRILSSKNLQRPTIDNRENEQLENYINQYQHAQKAPKILNNLFENKNHVFTSLIIHIHGGGFVAMSSRSHQTYTRQWAYQLNIPLFCIDYKKAPQYPFPEALNDCWQAYNWIINFVHRFFNVKPQKIILVGDSAGANLAAALTLKCIQNKIQIPTGILLAYPALNLNKNSFTPSFLYSLNDQVLPHTFLKMCLDSYIPDSLELHTQDNPFVSPSCASDEFLKHFPPTRILVGSKDPLHDECWRFLKKLDDLGRSAEIIVYENMPHGFLNYDFPNIMREAKVCIQDAGKLIQKLLDL</sequence>
<dbReference type="Proteomes" id="UP000008983">
    <property type="component" value="Unassembled WGS sequence"/>
</dbReference>
<dbReference type="OrthoDB" id="408631at2759"/>
<evidence type="ECO:0000313" key="5">
    <source>
        <dbReference type="Proteomes" id="UP000008983"/>
    </source>
</evidence>
<dbReference type="InParanoid" id="G0R655"/>
<dbReference type="OMA" id="CTVRVQL"/>
<dbReference type="Gene3D" id="3.40.50.1820">
    <property type="entry name" value="alpha/beta hydrolase"/>
    <property type="match status" value="1"/>
</dbReference>
<dbReference type="EMBL" id="GL984389">
    <property type="protein sequence ID" value="EGR27054.1"/>
    <property type="molecule type" value="Genomic_DNA"/>
</dbReference>
<dbReference type="STRING" id="857967.G0R655"/>
<evidence type="ECO:0000256" key="1">
    <source>
        <dbReference type="ARBA" id="ARBA00010515"/>
    </source>
</evidence>
<keyword evidence="5" id="KW-1185">Reference proteome</keyword>
<dbReference type="PANTHER" id="PTHR23025:SF3">
    <property type="entry name" value="HORMONE-SENSITIVE LIPASE"/>
    <property type="match status" value="1"/>
</dbReference>
<evidence type="ECO:0000256" key="2">
    <source>
        <dbReference type="ARBA" id="ARBA00022801"/>
    </source>
</evidence>
<dbReference type="RefSeq" id="XP_004023938.1">
    <property type="nucleotide sequence ID" value="XM_004023889.1"/>
</dbReference>
<dbReference type="GeneID" id="14903111"/>
<organism evidence="4 5">
    <name type="scientific">Ichthyophthirius multifiliis</name>
    <name type="common">White spot disease agent</name>
    <name type="synonym">Ich</name>
    <dbReference type="NCBI Taxonomy" id="5932"/>
    <lineage>
        <taxon>Eukaryota</taxon>
        <taxon>Sar</taxon>
        <taxon>Alveolata</taxon>
        <taxon>Ciliophora</taxon>
        <taxon>Intramacronucleata</taxon>
        <taxon>Oligohymenophorea</taxon>
        <taxon>Hymenostomatida</taxon>
        <taxon>Ophryoglenina</taxon>
        <taxon>Ichthyophthirius</taxon>
    </lineage>
</organism>
<dbReference type="eggNOG" id="KOG4388">
    <property type="taxonomic scope" value="Eukaryota"/>
</dbReference>
<reference evidence="4 5" key="1">
    <citation type="submission" date="2011-07" db="EMBL/GenBank/DDBJ databases">
        <authorList>
            <person name="Coyne R."/>
            <person name="Brami D."/>
            <person name="Johnson J."/>
            <person name="Hostetler J."/>
            <person name="Hannick L."/>
            <person name="Clark T."/>
            <person name="Cassidy-Hanley D."/>
            <person name="Inman J."/>
        </authorList>
    </citation>
    <scope>NUCLEOTIDE SEQUENCE [LARGE SCALE GENOMIC DNA]</scope>
    <source>
        <strain evidence="4 5">G5</strain>
    </source>
</reference>
<dbReference type="GO" id="GO:0004771">
    <property type="term" value="F:sterol ester esterase activity"/>
    <property type="evidence" value="ECO:0007669"/>
    <property type="project" value="TreeGrafter"/>
</dbReference>
<name>G0R655_ICHMU</name>
<dbReference type="SUPFAM" id="SSF53474">
    <property type="entry name" value="alpha/beta-Hydrolases"/>
    <property type="match status" value="1"/>
</dbReference>
<dbReference type="PROSITE" id="PS01173">
    <property type="entry name" value="LIPASE_GDXG_HIS"/>
    <property type="match status" value="1"/>
</dbReference>
<gene>
    <name evidence="4" type="ORF">IMG5_202350</name>
</gene>
<feature type="domain" description="Alpha/beta hydrolase fold-3" evidence="3">
    <location>
        <begin position="134"/>
        <end position="348"/>
    </location>
</feature>
<evidence type="ECO:0000313" key="4">
    <source>
        <dbReference type="EMBL" id="EGR27054.1"/>
    </source>
</evidence>
<dbReference type="AlphaFoldDB" id="G0R655"/>
<keyword evidence="2" id="KW-0378">Hydrolase</keyword>
<dbReference type="PANTHER" id="PTHR23025">
    <property type="entry name" value="TRIACYLGLYCEROL LIPASE"/>
    <property type="match status" value="1"/>
</dbReference>
<dbReference type="GO" id="GO:0005829">
    <property type="term" value="C:cytosol"/>
    <property type="evidence" value="ECO:0007669"/>
    <property type="project" value="TreeGrafter"/>
</dbReference>
<dbReference type="InterPro" id="IPR029058">
    <property type="entry name" value="AB_hydrolase_fold"/>
</dbReference>
<protein>
    <recommendedName>
        <fullName evidence="3">Alpha/beta hydrolase fold-3 domain-containing protein</fullName>
    </recommendedName>
</protein>